<dbReference type="EMBL" id="JAEAOA010001716">
    <property type="protein sequence ID" value="KAK3599293.1"/>
    <property type="molecule type" value="Genomic_DNA"/>
</dbReference>
<comment type="caution">
    <text evidence="1">The sequence shown here is derived from an EMBL/GenBank/DDBJ whole genome shotgun (WGS) entry which is preliminary data.</text>
</comment>
<dbReference type="Proteomes" id="UP001195483">
    <property type="component" value="Unassembled WGS sequence"/>
</dbReference>
<accession>A0AAE0W252</accession>
<evidence type="ECO:0000313" key="2">
    <source>
        <dbReference type="Proteomes" id="UP001195483"/>
    </source>
</evidence>
<reference evidence="1" key="3">
    <citation type="submission" date="2023-05" db="EMBL/GenBank/DDBJ databases">
        <authorList>
            <person name="Smith C.H."/>
        </authorList>
    </citation>
    <scope>NUCLEOTIDE SEQUENCE</scope>
    <source>
        <strain evidence="1">CHS0354</strain>
        <tissue evidence="1">Mantle</tissue>
    </source>
</reference>
<name>A0AAE0W252_9BIVA</name>
<dbReference type="AlphaFoldDB" id="A0AAE0W252"/>
<gene>
    <name evidence="1" type="ORF">CHS0354_028649</name>
</gene>
<sequence length="158" mass="17874">MSSASHFIISSQEAGARVREKKKNIQDDKCCYLLQLSFQPIYSDVQIPNSCYTKLPRLVNGIPLGPGLMGRDQLNSIRWRYIEGGPKIHTFISVPMHEDEAEETKKSLISRLVKQSQSVFGDISVRATVILSHCIHFDDDIILNDIAVSMEEGLHFRD</sequence>
<protein>
    <submittedName>
        <fullName evidence="1">Uncharacterized protein</fullName>
    </submittedName>
</protein>
<proteinExistence type="predicted"/>
<keyword evidence="2" id="KW-1185">Reference proteome</keyword>
<reference evidence="1" key="2">
    <citation type="journal article" date="2021" name="Genome Biol. Evol.">
        <title>Developing a high-quality reference genome for a parasitic bivalve with doubly uniparental inheritance (Bivalvia: Unionida).</title>
        <authorList>
            <person name="Smith C.H."/>
        </authorList>
    </citation>
    <scope>NUCLEOTIDE SEQUENCE</scope>
    <source>
        <strain evidence="1">CHS0354</strain>
        <tissue evidence="1">Mantle</tissue>
    </source>
</reference>
<evidence type="ECO:0000313" key="1">
    <source>
        <dbReference type="EMBL" id="KAK3599293.1"/>
    </source>
</evidence>
<organism evidence="1 2">
    <name type="scientific">Potamilus streckersoni</name>
    <dbReference type="NCBI Taxonomy" id="2493646"/>
    <lineage>
        <taxon>Eukaryota</taxon>
        <taxon>Metazoa</taxon>
        <taxon>Spiralia</taxon>
        <taxon>Lophotrochozoa</taxon>
        <taxon>Mollusca</taxon>
        <taxon>Bivalvia</taxon>
        <taxon>Autobranchia</taxon>
        <taxon>Heteroconchia</taxon>
        <taxon>Palaeoheterodonta</taxon>
        <taxon>Unionida</taxon>
        <taxon>Unionoidea</taxon>
        <taxon>Unionidae</taxon>
        <taxon>Ambleminae</taxon>
        <taxon>Lampsilini</taxon>
        <taxon>Potamilus</taxon>
    </lineage>
</organism>
<reference evidence="1" key="1">
    <citation type="journal article" date="2021" name="Genome Biol. Evol.">
        <title>A High-Quality Reference Genome for a Parasitic Bivalve with Doubly Uniparental Inheritance (Bivalvia: Unionida).</title>
        <authorList>
            <person name="Smith C.H."/>
        </authorList>
    </citation>
    <scope>NUCLEOTIDE SEQUENCE</scope>
    <source>
        <strain evidence="1">CHS0354</strain>
    </source>
</reference>